<evidence type="ECO:0008006" key="4">
    <source>
        <dbReference type="Google" id="ProtNLM"/>
    </source>
</evidence>
<evidence type="ECO:0000313" key="2">
    <source>
        <dbReference type="EMBL" id="MCC2242576.1"/>
    </source>
</evidence>
<protein>
    <recommendedName>
        <fullName evidence="4">DUF551 domain-containing protein</fullName>
    </recommendedName>
</protein>
<keyword evidence="1" id="KW-0472">Membrane</keyword>
<dbReference type="Proteomes" id="UP001198893">
    <property type="component" value="Unassembled WGS sequence"/>
</dbReference>
<keyword evidence="1" id="KW-0812">Transmembrane</keyword>
<sequence>MKWISVNEKLPPEPVRQVSTLDKIMEAIEAEELVEYLVIIDGAKKATTLYYTGDGEFFDAITQDLYPVIAWEELPGVPDSYVEKSLVNQETEIIENKSEETGKEEYFSDKEYEKKQLFDVSVMIGCLIIRWITKYYSVSLICDCFMVIVLIDFLTNKNIYQQRKKRK</sequence>
<reference evidence="2" key="1">
    <citation type="submission" date="2021-10" db="EMBL/GenBank/DDBJ databases">
        <title>Anaerobic single-cell dispensing facilitates the cultivation of human gut bacteria.</title>
        <authorList>
            <person name="Afrizal A."/>
        </authorList>
    </citation>
    <scope>NUCLEOTIDE SEQUENCE</scope>
    <source>
        <strain evidence="2">CLA-AA-H204</strain>
    </source>
</reference>
<comment type="caution">
    <text evidence="2">The sequence shown here is derived from an EMBL/GenBank/DDBJ whole genome shotgun (WGS) entry which is preliminary data.</text>
</comment>
<gene>
    <name evidence="2" type="ORF">LKD47_09735</name>
</gene>
<keyword evidence="1" id="KW-1133">Transmembrane helix</keyword>
<dbReference type="AlphaFoldDB" id="A0AAW4WIJ9"/>
<evidence type="ECO:0000256" key="1">
    <source>
        <dbReference type="SAM" id="Phobius"/>
    </source>
</evidence>
<dbReference type="RefSeq" id="WP_227710316.1">
    <property type="nucleotide sequence ID" value="NZ_JAJEQW010000010.1"/>
</dbReference>
<feature type="transmembrane region" description="Helical" evidence="1">
    <location>
        <begin position="138"/>
        <end position="155"/>
    </location>
</feature>
<accession>A0AAW4WIJ9</accession>
<proteinExistence type="predicted"/>
<dbReference type="EMBL" id="JAJEQW010000010">
    <property type="protein sequence ID" value="MCC2242576.1"/>
    <property type="molecule type" value="Genomic_DNA"/>
</dbReference>
<organism evidence="2 3">
    <name type="scientific">Roseburia amylophila</name>
    <dbReference type="NCBI Taxonomy" id="2981794"/>
    <lineage>
        <taxon>Bacteria</taxon>
        <taxon>Bacillati</taxon>
        <taxon>Bacillota</taxon>
        <taxon>Clostridia</taxon>
        <taxon>Lachnospirales</taxon>
        <taxon>Lachnospiraceae</taxon>
        <taxon>Roseburia</taxon>
    </lineage>
</organism>
<name>A0AAW4WIJ9_9FIRM</name>
<evidence type="ECO:0000313" key="3">
    <source>
        <dbReference type="Proteomes" id="UP001198893"/>
    </source>
</evidence>